<dbReference type="OrthoDB" id="6339427at2759"/>
<gene>
    <name evidence="12" type="ORF">L207DRAFT_420207</name>
</gene>
<dbReference type="InterPro" id="IPR050814">
    <property type="entry name" value="Myo-inositol_Transporter"/>
</dbReference>
<keyword evidence="13" id="KW-1185">Reference proteome</keyword>
<evidence type="ECO:0000256" key="3">
    <source>
        <dbReference type="ARBA" id="ARBA00022448"/>
    </source>
</evidence>
<evidence type="ECO:0000313" key="13">
    <source>
        <dbReference type="Proteomes" id="UP000235786"/>
    </source>
</evidence>
<feature type="transmembrane region" description="Helical" evidence="10">
    <location>
        <begin position="42"/>
        <end position="67"/>
    </location>
</feature>
<dbReference type="GO" id="GO:0005366">
    <property type="term" value="F:myo-inositol:proton symporter activity"/>
    <property type="evidence" value="ECO:0007669"/>
    <property type="project" value="TreeGrafter"/>
</dbReference>
<dbReference type="InterPro" id="IPR005828">
    <property type="entry name" value="MFS_sugar_transport-like"/>
</dbReference>
<dbReference type="PROSITE" id="PS50850">
    <property type="entry name" value="MFS"/>
    <property type="match status" value="1"/>
</dbReference>
<evidence type="ECO:0000256" key="8">
    <source>
        <dbReference type="RuleBase" id="RU003346"/>
    </source>
</evidence>
<dbReference type="PROSITE" id="PS00217">
    <property type="entry name" value="SUGAR_TRANSPORT_2"/>
    <property type="match status" value="1"/>
</dbReference>
<feature type="transmembrane region" description="Helical" evidence="10">
    <location>
        <begin position="314"/>
        <end position="343"/>
    </location>
</feature>
<sequence>MADSADEPLMRHEPETDDGPAIDVGLSDVSLLLEKNLRHPGLFVWLLTFSAGISGLLFGYDTGVISATLVSINSSLGHPLTTLDKSLITSATALFALLVSPVSGVLADRFGRKRVVLLADIAFILGAVVQAATSSVAGMIAGRAIVGLAVGAGSFVAPLYIAELAPAPFRGRLVTLNVLFVTLGQVVAYIVGWAFVEWGNVNTGWRWMVGLGALPAAIQCLVMLVMPETPRWLVQVGRHDEARSVLDKVFGAGIEIQRMVDHVLRGIENEVREEEEAKRGRLRGQSKKDKTAWFHGSKDNWKELFRIGGNRRALAIACLLQGLQQLCGFNSLMYFSATIFTILGFESPTLTSLTVAVTNFIMTCAALLLIDRIGRRRILLWSIPIMSVGLLLCSVGFHFIAIPSDFNSKNPSSSASAYEEIPLSERTAPLLVLASVMLYVGAYALGLGNVPWMQSELFPLNVRSLGSGLSTSTNWGANFVVGLTFLPMMEFLTPAWTFVVYAFVCVAGWVCIWRIYPETKGLSLEETGALLADGWGVRESLRRAEERD</sequence>
<feature type="transmembrane region" description="Helical" evidence="10">
    <location>
        <begin position="87"/>
        <end position="108"/>
    </location>
</feature>
<dbReference type="GO" id="GO:0016020">
    <property type="term" value="C:membrane"/>
    <property type="evidence" value="ECO:0007669"/>
    <property type="project" value="UniProtKB-SubCell"/>
</dbReference>
<dbReference type="NCBIfam" id="TIGR00879">
    <property type="entry name" value="SP"/>
    <property type="match status" value="1"/>
</dbReference>
<evidence type="ECO:0000256" key="6">
    <source>
        <dbReference type="ARBA" id="ARBA00023136"/>
    </source>
</evidence>
<feature type="transmembrane region" description="Helical" evidence="10">
    <location>
        <begin position="428"/>
        <end position="448"/>
    </location>
</feature>
<dbReference type="FunFam" id="1.20.1250.20:FF:000073">
    <property type="entry name" value="MFS myo-inositol transporter, putative"/>
    <property type="match status" value="1"/>
</dbReference>
<feature type="domain" description="Major facilitator superfamily (MFS) profile" evidence="11">
    <location>
        <begin position="47"/>
        <end position="520"/>
    </location>
</feature>
<evidence type="ECO:0000256" key="7">
    <source>
        <dbReference type="ARBA" id="ARBA00049119"/>
    </source>
</evidence>
<evidence type="ECO:0000256" key="2">
    <source>
        <dbReference type="ARBA" id="ARBA00010992"/>
    </source>
</evidence>
<dbReference type="InterPro" id="IPR020846">
    <property type="entry name" value="MFS_dom"/>
</dbReference>
<evidence type="ECO:0000313" key="12">
    <source>
        <dbReference type="EMBL" id="PMD45202.1"/>
    </source>
</evidence>
<feature type="transmembrane region" description="Helical" evidence="10">
    <location>
        <begin position="349"/>
        <end position="371"/>
    </location>
</feature>
<keyword evidence="3 8" id="KW-0813">Transport</keyword>
<dbReference type="GO" id="GO:1904679">
    <property type="term" value="P:myo-inositol import across plasma membrane"/>
    <property type="evidence" value="ECO:0007669"/>
    <property type="project" value="TreeGrafter"/>
</dbReference>
<dbReference type="AlphaFoldDB" id="A0A2J6S354"/>
<dbReference type="PANTHER" id="PTHR48020:SF12">
    <property type="entry name" value="PROTON MYO-INOSITOL COTRANSPORTER"/>
    <property type="match status" value="1"/>
</dbReference>
<evidence type="ECO:0000256" key="5">
    <source>
        <dbReference type="ARBA" id="ARBA00022989"/>
    </source>
</evidence>
<keyword evidence="5 10" id="KW-1133">Transmembrane helix</keyword>
<dbReference type="InterPro" id="IPR036259">
    <property type="entry name" value="MFS_trans_sf"/>
</dbReference>
<feature type="transmembrane region" description="Helical" evidence="10">
    <location>
        <begin position="469"/>
        <end position="489"/>
    </location>
</feature>
<name>A0A2J6S354_HYAVF</name>
<evidence type="ECO:0000256" key="10">
    <source>
        <dbReference type="SAM" id="Phobius"/>
    </source>
</evidence>
<dbReference type="Proteomes" id="UP000235786">
    <property type="component" value="Unassembled WGS sequence"/>
</dbReference>
<evidence type="ECO:0000256" key="1">
    <source>
        <dbReference type="ARBA" id="ARBA00004141"/>
    </source>
</evidence>
<dbReference type="Pfam" id="PF00083">
    <property type="entry name" value="Sugar_tr"/>
    <property type="match status" value="1"/>
</dbReference>
<feature type="transmembrane region" description="Helical" evidence="10">
    <location>
        <begin position="378"/>
        <end position="402"/>
    </location>
</feature>
<dbReference type="InterPro" id="IPR005829">
    <property type="entry name" value="Sugar_transporter_CS"/>
</dbReference>
<feature type="transmembrane region" description="Helical" evidence="10">
    <location>
        <begin position="140"/>
        <end position="161"/>
    </location>
</feature>
<dbReference type="Gene3D" id="1.20.1250.20">
    <property type="entry name" value="MFS general substrate transporter like domains"/>
    <property type="match status" value="1"/>
</dbReference>
<dbReference type="PANTHER" id="PTHR48020">
    <property type="entry name" value="PROTON MYO-INOSITOL COTRANSPORTER"/>
    <property type="match status" value="1"/>
</dbReference>
<dbReference type="SUPFAM" id="SSF103473">
    <property type="entry name" value="MFS general substrate transporter"/>
    <property type="match status" value="1"/>
</dbReference>
<evidence type="ECO:0000256" key="4">
    <source>
        <dbReference type="ARBA" id="ARBA00022692"/>
    </source>
</evidence>
<feature type="transmembrane region" description="Helical" evidence="10">
    <location>
        <begin position="207"/>
        <end position="226"/>
    </location>
</feature>
<reference evidence="12 13" key="1">
    <citation type="submission" date="2016-04" db="EMBL/GenBank/DDBJ databases">
        <title>A degradative enzymes factory behind the ericoid mycorrhizal symbiosis.</title>
        <authorList>
            <consortium name="DOE Joint Genome Institute"/>
            <person name="Martino E."/>
            <person name="Morin E."/>
            <person name="Grelet G."/>
            <person name="Kuo A."/>
            <person name="Kohler A."/>
            <person name="Daghino S."/>
            <person name="Barry K."/>
            <person name="Choi C."/>
            <person name="Cichocki N."/>
            <person name="Clum A."/>
            <person name="Copeland A."/>
            <person name="Hainaut M."/>
            <person name="Haridas S."/>
            <person name="Labutti K."/>
            <person name="Lindquist E."/>
            <person name="Lipzen A."/>
            <person name="Khouja H.-R."/>
            <person name="Murat C."/>
            <person name="Ohm R."/>
            <person name="Olson A."/>
            <person name="Spatafora J."/>
            <person name="Veneault-Fourrey C."/>
            <person name="Henrissat B."/>
            <person name="Grigoriev I."/>
            <person name="Martin F."/>
            <person name="Perotto S."/>
        </authorList>
    </citation>
    <scope>NUCLEOTIDE SEQUENCE [LARGE SCALE GENOMIC DNA]</scope>
    <source>
        <strain evidence="12 13">F</strain>
    </source>
</reference>
<proteinExistence type="inferred from homology"/>
<organism evidence="12 13">
    <name type="scientific">Hyaloscypha variabilis (strain UAMH 11265 / GT02V1 / F)</name>
    <name type="common">Meliniomyces variabilis</name>
    <dbReference type="NCBI Taxonomy" id="1149755"/>
    <lineage>
        <taxon>Eukaryota</taxon>
        <taxon>Fungi</taxon>
        <taxon>Dikarya</taxon>
        <taxon>Ascomycota</taxon>
        <taxon>Pezizomycotina</taxon>
        <taxon>Leotiomycetes</taxon>
        <taxon>Helotiales</taxon>
        <taxon>Hyaloscyphaceae</taxon>
        <taxon>Hyaloscypha</taxon>
        <taxon>Hyaloscypha variabilis</taxon>
    </lineage>
</organism>
<dbReference type="PROSITE" id="PS00216">
    <property type="entry name" value="SUGAR_TRANSPORT_1"/>
    <property type="match status" value="2"/>
</dbReference>
<evidence type="ECO:0000259" key="11">
    <source>
        <dbReference type="PROSITE" id="PS50850"/>
    </source>
</evidence>
<dbReference type="EMBL" id="KZ613940">
    <property type="protein sequence ID" value="PMD45202.1"/>
    <property type="molecule type" value="Genomic_DNA"/>
</dbReference>
<feature type="transmembrane region" description="Helical" evidence="10">
    <location>
        <begin position="495"/>
        <end position="516"/>
    </location>
</feature>
<comment type="subcellular location">
    <subcellularLocation>
        <location evidence="1">Membrane</location>
        <topology evidence="1">Multi-pass membrane protein</topology>
    </subcellularLocation>
</comment>
<keyword evidence="6 10" id="KW-0472">Membrane</keyword>
<dbReference type="PRINTS" id="PR00171">
    <property type="entry name" value="SUGRTRNSPORT"/>
</dbReference>
<dbReference type="InterPro" id="IPR003663">
    <property type="entry name" value="Sugar/inositol_transpt"/>
</dbReference>
<feature type="transmembrane region" description="Helical" evidence="10">
    <location>
        <begin position="173"/>
        <end position="195"/>
    </location>
</feature>
<protein>
    <submittedName>
        <fullName evidence="12">General substrate transporter</fullName>
    </submittedName>
</protein>
<feature type="region of interest" description="Disordered" evidence="9">
    <location>
        <begin position="1"/>
        <end position="20"/>
    </location>
</feature>
<accession>A0A2J6S354</accession>
<feature type="transmembrane region" description="Helical" evidence="10">
    <location>
        <begin position="115"/>
        <end position="134"/>
    </location>
</feature>
<comment type="similarity">
    <text evidence="2 8">Belongs to the major facilitator superfamily. Sugar transporter (TC 2.A.1.1) family.</text>
</comment>
<comment type="catalytic activity">
    <reaction evidence="7">
        <text>myo-inositol(out) + H(+)(out) = myo-inositol(in) + H(+)(in)</text>
        <dbReference type="Rhea" id="RHEA:60364"/>
        <dbReference type="ChEBI" id="CHEBI:15378"/>
        <dbReference type="ChEBI" id="CHEBI:17268"/>
    </reaction>
</comment>
<keyword evidence="4 10" id="KW-0812">Transmembrane</keyword>
<evidence type="ECO:0000256" key="9">
    <source>
        <dbReference type="SAM" id="MobiDB-lite"/>
    </source>
</evidence>